<protein>
    <submittedName>
        <fullName evidence="2">Uncharacterized protein</fullName>
    </submittedName>
</protein>
<evidence type="ECO:0000313" key="1">
    <source>
        <dbReference type="Proteomes" id="UP000887581"/>
    </source>
</evidence>
<reference evidence="2" key="1">
    <citation type="submission" date="2022-11" db="UniProtKB">
        <authorList>
            <consortium name="WormBaseParasite"/>
        </authorList>
    </citation>
    <scope>IDENTIFICATION</scope>
</reference>
<dbReference type="Proteomes" id="UP000887581">
    <property type="component" value="Unplaced"/>
</dbReference>
<keyword evidence="1" id="KW-1185">Reference proteome</keyword>
<dbReference type="AlphaFoldDB" id="A0A915PU44"/>
<dbReference type="WBParaSite" id="sdigi.contig256.g6745.t1">
    <property type="protein sequence ID" value="sdigi.contig256.g6745.t1"/>
    <property type="gene ID" value="sdigi.contig256.g6745"/>
</dbReference>
<evidence type="ECO:0000313" key="2">
    <source>
        <dbReference type="WBParaSite" id="sdigi.contig256.g6745.t1"/>
    </source>
</evidence>
<proteinExistence type="predicted"/>
<organism evidence="1 2">
    <name type="scientific">Setaria digitata</name>
    <dbReference type="NCBI Taxonomy" id="48799"/>
    <lineage>
        <taxon>Eukaryota</taxon>
        <taxon>Metazoa</taxon>
        <taxon>Ecdysozoa</taxon>
        <taxon>Nematoda</taxon>
        <taxon>Chromadorea</taxon>
        <taxon>Rhabditida</taxon>
        <taxon>Spirurina</taxon>
        <taxon>Spiruromorpha</taxon>
        <taxon>Filarioidea</taxon>
        <taxon>Setariidae</taxon>
        <taxon>Setaria</taxon>
    </lineage>
</organism>
<accession>A0A915PU44</accession>
<name>A0A915PU44_9BILA</name>
<sequence>MRPQQHYPITTLPSLWLLQRSSRDSSAVYVFFWELRELCGVAPGCSGECSVAESLGKLPNGSSDRGGRMGRLSTAQLLREAR</sequence>